<gene>
    <name evidence="2" type="ORF">SAMN05216526_1025</name>
</gene>
<evidence type="ECO:0000313" key="2">
    <source>
        <dbReference type="EMBL" id="SIT69190.1"/>
    </source>
</evidence>
<feature type="domain" description="Glycosyltransferase subfamily 4-like N-terminal" evidence="1">
    <location>
        <begin position="10"/>
        <end position="179"/>
    </location>
</feature>
<organism evidence="2 3">
    <name type="scientific">Ectothiorhodosinus mongolicus</name>
    <dbReference type="NCBI Taxonomy" id="233100"/>
    <lineage>
        <taxon>Bacteria</taxon>
        <taxon>Pseudomonadati</taxon>
        <taxon>Pseudomonadota</taxon>
        <taxon>Gammaproteobacteria</taxon>
        <taxon>Chromatiales</taxon>
        <taxon>Ectothiorhodospiraceae</taxon>
        <taxon>Ectothiorhodosinus</taxon>
    </lineage>
</organism>
<dbReference type="InterPro" id="IPR050194">
    <property type="entry name" value="Glycosyltransferase_grp1"/>
</dbReference>
<dbReference type="RefSeq" id="WP_076755444.1">
    <property type="nucleotide sequence ID" value="NZ_CP023018.1"/>
</dbReference>
<dbReference type="STRING" id="233100.SAMN05216526_1025"/>
<accession>A0A1R3VVV8</accession>
<dbReference type="SUPFAM" id="SSF53756">
    <property type="entry name" value="UDP-Glycosyltransferase/glycogen phosphorylase"/>
    <property type="match status" value="1"/>
</dbReference>
<reference evidence="2 3" key="1">
    <citation type="submission" date="2017-01" db="EMBL/GenBank/DDBJ databases">
        <authorList>
            <person name="Mah S.A."/>
            <person name="Swanson W.J."/>
            <person name="Moy G.W."/>
            <person name="Vacquier V.D."/>
        </authorList>
    </citation>
    <scope>NUCLEOTIDE SEQUENCE [LARGE SCALE GENOMIC DNA]</scope>
    <source>
        <strain evidence="2 3">M9</strain>
    </source>
</reference>
<protein>
    <submittedName>
        <fullName evidence="2">Glycosyltransferase involved in cell wall bisynthesis</fullName>
    </submittedName>
</protein>
<dbReference type="PANTHER" id="PTHR45947:SF3">
    <property type="entry name" value="SULFOQUINOVOSYL TRANSFERASE SQD2"/>
    <property type="match status" value="1"/>
</dbReference>
<dbReference type="Pfam" id="PF13439">
    <property type="entry name" value="Glyco_transf_4"/>
    <property type="match status" value="1"/>
</dbReference>
<proteinExistence type="predicted"/>
<dbReference type="AlphaFoldDB" id="A0A1R3VVV8"/>
<evidence type="ECO:0000259" key="1">
    <source>
        <dbReference type="Pfam" id="PF13439"/>
    </source>
</evidence>
<dbReference type="Proteomes" id="UP000223759">
    <property type="component" value="Unassembled WGS sequence"/>
</dbReference>
<keyword evidence="3" id="KW-1185">Reference proteome</keyword>
<sequence length="382" mass="42549">MVTETYPPEINGVAKTLQQMVVGMLDRGHAVQLIRPGQGADDHGNRTHAFDAEEIIVPGAPLPGYNGLRFGLWCKRRLLRHWSAIRPNIIYVATEGLLGHSAMAAARDLDIPVITGFHTQFDHYSRHYHLGLLEPAIRRVLRRFHNRAECTLVPTQDLRKKLEHQGFGKCRVMSRGVDIRLFSPERRDPALRAEWGLGDQDIALIHVGRLAPEKNLPLVIKAFEAFRQKLPNTRCVLVGDGPDREKLQREYPDVVFAGMRTGEDLARHYASGDLFLFPSVTDTFGNVVLEAMASSLPVLAFDYAAPREHIRSGISGFLAPYGDAAAFCRAAANLAARAEMIPAMGRSARGIAEGLDWSNEYDRLEALFLSYVRRPLGREVAA</sequence>
<dbReference type="OrthoDB" id="9802525at2"/>
<dbReference type="PANTHER" id="PTHR45947">
    <property type="entry name" value="SULFOQUINOVOSYL TRANSFERASE SQD2"/>
    <property type="match status" value="1"/>
</dbReference>
<dbReference type="InterPro" id="IPR028098">
    <property type="entry name" value="Glyco_trans_4-like_N"/>
</dbReference>
<dbReference type="Gene3D" id="3.40.50.2000">
    <property type="entry name" value="Glycogen Phosphorylase B"/>
    <property type="match status" value="2"/>
</dbReference>
<dbReference type="CDD" id="cd03814">
    <property type="entry name" value="GT4-like"/>
    <property type="match status" value="1"/>
</dbReference>
<keyword evidence="2" id="KW-0808">Transferase</keyword>
<dbReference type="EMBL" id="FTPK01000002">
    <property type="protein sequence ID" value="SIT69190.1"/>
    <property type="molecule type" value="Genomic_DNA"/>
</dbReference>
<evidence type="ECO:0000313" key="3">
    <source>
        <dbReference type="Proteomes" id="UP000223759"/>
    </source>
</evidence>
<dbReference type="GO" id="GO:0016757">
    <property type="term" value="F:glycosyltransferase activity"/>
    <property type="evidence" value="ECO:0007669"/>
    <property type="project" value="TreeGrafter"/>
</dbReference>
<name>A0A1R3VVV8_9GAMM</name>
<dbReference type="Pfam" id="PF13692">
    <property type="entry name" value="Glyco_trans_1_4"/>
    <property type="match status" value="1"/>
</dbReference>